<dbReference type="PANTHER" id="PTHR34138">
    <property type="entry name" value="CELL SHAPE-DETERMINING PROTEIN MREC"/>
    <property type="match status" value="1"/>
</dbReference>
<feature type="domain" description="Rod shape-determining protein MreC beta-barrel core" evidence="6">
    <location>
        <begin position="105"/>
        <end position="252"/>
    </location>
</feature>
<dbReference type="GO" id="GO:0005886">
    <property type="term" value="C:plasma membrane"/>
    <property type="evidence" value="ECO:0007669"/>
    <property type="project" value="TreeGrafter"/>
</dbReference>
<feature type="transmembrane region" description="Helical" evidence="5">
    <location>
        <begin position="12"/>
        <end position="32"/>
    </location>
</feature>
<name>A0A7C6A8U3_UNCW3</name>
<evidence type="ECO:0000256" key="3">
    <source>
        <dbReference type="ARBA" id="ARBA00022960"/>
    </source>
</evidence>
<dbReference type="InterPro" id="IPR042175">
    <property type="entry name" value="Cell/Rod_MreC_2"/>
</dbReference>
<evidence type="ECO:0000256" key="4">
    <source>
        <dbReference type="ARBA" id="ARBA00032089"/>
    </source>
</evidence>
<gene>
    <name evidence="7" type="primary">mreC</name>
    <name evidence="7" type="ORF">ENW73_04500</name>
</gene>
<comment type="caution">
    <text evidence="7">The sequence shown here is derived from an EMBL/GenBank/DDBJ whole genome shotgun (WGS) entry which is preliminary data.</text>
</comment>
<evidence type="ECO:0000256" key="2">
    <source>
        <dbReference type="ARBA" id="ARBA00013855"/>
    </source>
</evidence>
<accession>A0A7C6A8U3</accession>
<keyword evidence="3" id="KW-0133">Cell shape</keyword>
<evidence type="ECO:0000313" key="7">
    <source>
        <dbReference type="EMBL" id="HHS52110.1"/>
    </source>
</evidence>
<dbReference type="GO" id="GO:0008360">
    <property type="term" value="P:regulation of cell shape"/>
    <property type="evidence" value="ECO:0007669"/>
    <property type="project" value="UniProtKB-KW"/>
</dbReference>
<dbReference type="Gene3D" id="2.40.10.340">
    <property type="entry name" value="Rod shape-determining protein MreC, domain 1"/>
    <property type="match status" value="1"/>
</dbReference>
<dbReference type="Gene3D" id="2.40.10.350">
    <property type="entry name" value="Rod shape-determining protein MreC, domain 2"/>
    <property type="match status" value="1"/>
</dbReference>
<organism evidence="7">
    <name type="scientific">candidate division WOR-3 bacterium</name>
    <dbReference type="NCBI Taxonomy" id="2052148"/>
    <lineage>
        <taxon>Bacteria</taxon>
        <taxon>Bacteria division WOR-3</taxon>
    </lineage>
</organism>
<proteinExistence type="inferred from homology"/>
<dbReference type="Pfam" id="PF04085">
    <property type="entry name" value="MreC"/>
    <property type="match status" value="1"/>
</dbReference>
<dbReference type="AlphaFoldDB" id="A0A7C6A8U3"/>
<keyword evidence="5" id="KW-0812">Transmembrane</keyword>
<dbReference type="InterPro" id="IPR007221">
    <property type="entry name" value="MreC"/>
</dbReference>
<dbReference type="InterPro" id="IPR055342">
    <property type="entry name" value="MreC_beta-barrel_core"/>
</dbReference>
<dbReference type="PANTHER" id="PTHR34138:SF1">
    <property type="entry name" value="CELL SHAPE-DETERMINING PROTEIN MREC"/>
    <property type="match status" value="1"/>
</dbReference>
<keyword evidence="5" id="KW-1133">Transmembrane helix</keyword>
<dbReference type="InterPro" id="IPR042177">
    <property type="entry name" value="Cell/Rod_1"/>
</dbReference>
<dbReference type="EMBL" id="DTLI01000118">
    <property type="protein sequence ID" value="HHS52110.1"/>
    <property type="molecule type" value="Genomic_DNA"/>
</dbReference>
<evidence type="ECO:0000256" key="5">
    <source>
        <dbReference type="SAM" id="Phobius"/>
    </source>
</evidence>
<comment type="similarity">
    <text evidence="1">Belongs to the MreC family.</text>
</comment>
<keyword evidence="5" id="KW-0472">Membrane</keyword>
<sequence>MKPPDSTDLAGSRLFFIFLLISVVLLFISGSIKLRLLAYPKAVFLAPLNISLRFFNNISTLRQENSRLKGLLARLQIENATLKEIIQRQGGELNLSEFRLEKAQIVGRDQMTFGSYLLLDKGAAQGLKVNMPVITEQGIVGKVIQVSTLQALVETMRAKDSKIAGMDQRSRVTGVVSVNRGNRLKLNYVTSDADIQIGDTIISSGLGGVFPKGLLIGQVIKTQDHSQANGLFKEILLKPFVDIYQIEEVYIITGAAVKSEPPKPERVKTDWEKTKERLRIEPPLEIKIR</sequence>
<protein>
    <recommendedName>
        <fullName evidence="2">Cell shape-determining protein MreC</fullName>
    </recommendedName>
    <alternativeName>
        <fullName evidence="4">Cell shape protein MreC</fullName>
    </alternativeName>
</protein>
<evidence type="ECO:0000256" key="1">
    <source>
        <dbReference type="ARBA" id="ARBA00009369"/>
    </source>
</evidence>
<evidence type="ECO:0000259" key="6">
    <source>
        <dbReference type="Pfam" id="PF04085"/>
    </source>
</evidence>
<reference evidence="7" key="1">
    <citation type="journal article" date="2020" name="mSystems">
        <title>Genome- and Community-Level Interaction Insights into Carbon Utilization and Element Cycling Functions of Hydrothermarchaeota in Hydrothermal Sediment.</title>
        <authorList>
            <person name="Zhou Z."/>
            <person name="Liu Y."/>
            <person name="Xu W."/>
            <person name="Pan J."/>
            <person name="Luo Z.H."/>
            <person name="Li M."/>
        </authorList>
    </citation>
    <scope>NUCLEOTIDE SEQUENCE [LARGE SCALE GENOMIC DNA]</scope>
    <source>
        <strain evidence="7">SpSt-876</strain>
    </source>
</reference>
<dbReference type="NCBIfam" id="TIGR00219">
    <property type="entry name" value="mreC"/>
    <property type="match status" value="1"/>
</dbReference>